<accession>A0A024FY12</accession>
<dbReference type="Proteomes" id="UP000053237">
    <property type="component" value="Unassembled WGS sequence"/>
</dbReference>
<proteinExistence type="predicted"/>
<dbReference type="EMBL" id="CAIX01000002">
    <property type="protein sequence ID" value="CCI39464.1"/>
    <property type="molecule type" value="Genomic_DNA"/>
</dbReference>
<keyword evidence="2" id="KW-1185">Reference proteome</keyword>
<evidence type="ECO:0000313" key="2">
    <source>
        <dbReference type="Proteomes" id="UP000053237"/>
    </source>
</evidence>
<gene>
    <name evidence="1" type="ORF">BN9_002470</name>
</gene>
<dbReference type="AlphaFoldDB" id="A0A024FY12"/>
<dbReference type="InParanoid" id="A0A024FY12"/>
<protein>
    <submittedName>
        <fullName evidence="1">Uncharacterized protein</fullName>
    </submittedName>
</protein>
<reference evidence="1 2" key="1">
    <citation type="submission" date="2012-05" db="EMBL/GenBank/DDBJ databases">
        <title>Recombination and specialization in a pathogen metapopulation.</title>
        <authorList>
            <person name="Gardiner A."/>
            <person name="Kemen E."/>
            <person name="Schultz-Larsen T."/>
            <person name="MacLean D."/>
            <person name="Van Oosterhout C."/>
            <person name="Jones J.D.G."/>
        </authorList>
    </citation>
    <scope>NUCLEOTIDE SEQUENCE [LARGE SCALE GENOMIC DNA]</scope>
    <source>
        <strain evidence="1 2">Ac Nc2</strain>
    </source>
</reference>
<sequence length="425" mass="49248">MPGNLAGMCKIISATSDRKNATLLGRGSSRHPNYKNIERALFSLVNPTSTEVISLRAFGLSTDWKHNFLIKNEEKDLDTPIQTLQGDSSIRCMIIPGASNDAVCRECLAMHSKWLAIRSYILYHNSRKFSAELIVFRSNFELKEIVSNCREKLRLNVISRHFNDCQIMDSIFPRHRELLEVHHLKDGLNEEQQMRTENTMDLNKIKQFWTSSCSIHFLEYTGNAACQRDPLYIYFCLPIHKLELYRMDPQKCVRCSAGDYFVIAECNDSNVRYQKKIGLFHRYESIVNIETYPKPSDFEVLDERMNNCIVLYYVLDRRVRCHQCMKKAFSTKYDPHILTKTSSLVDIAKLSSVLPAWSLQNLLTCHLHDRCARLQKVPYHFFSEHASFLSSDSSKSTGRDATMSIFRLQCPIYFCWICLDASNIV</sequence>
<name>A0A024FY12_9STRA</name>
<evidence type="ECO:0000313" key="1">
    <source>
        <dbReference type="EMBL" id="CCI39464.1"/>
    </source>
</evidence>
<comment type="caution">
    <text evidence="1">The sequence shown here is derived from an EMBL/GenBank/DDBJ whole genome shotgun (WGS) entry which is preliminary data.</text>
</comment>
<organism evidence="1 2">
    <name type="scientific">Albugo candida</name>
    <dbReference type="NCBI Taxonomy" id="65357"/>
    <lineage>
        <taxon>Eukaryota</taxon>
        <taxon>Sar</taxon>
        <taxon>Stramenopiles</taxon>
        <taxon>Oomycota</taxon>
        <taxon>Peronosporomycetes</taxon>
        <taxon>Albuginales</taxon>
        <taxon>Albuginaceae</taxon>
        <taxon>Albugo</taxon>
    </lineage>
</organism>